<sequence>MAIIKGVNLGGWFVLESWMRPALFEGLKGPDETHFMEFHPNPHEALEAHYQTFITEADFKYLKDKGITQVRLPVPWWFLGTNLYHRSKEHIDRAFQYAKKYGIQILVDLHTAPGCQNGFDNGGITGVIDWPKDPKNIDKTIEVLETLTKLYHEEEAFLGIQVLNEPHSSIDINIILDFYQRSYQAIRKITSKLIVFHDAFRPTLPVWESFFKGKENVAFDLHLYHCFDDKLANSDTDTHLKTVFEERHHMIQKISKFVRVIIGEWSLGLREGPLNFKDTFTKNLFVRLLADTQLYVYNQAFGFYFWSYKIDRESHLHWDFRRMIEHHLLPNHFE</sequence>
<evidence type="ECO:0000256" key="8">
    <source>
        <dbReference type="ARBA" id="ARBA00023180"/>
    </source>
</evidence>
<reference evidence="16" key="1">
    <citation type="submission" date="2023-07" db="EMBL/GenBank/DDBJ databases">
        <title>Novel Mycoplasma species identified in domestic and wild animals.</title>
        <authorList>
            <person name="Volokhov D.V."/>
            <person name="Furtak V.A."/>
            <person name="Zagorodnyaya T.A."/>
        </authorList>
    </citation>
    <scope>NUCLEOTIDE SEQUENCE [LARGE SCALE GENOMIC DNA]</scope>
    <source>
        <strain evidence="16">92-19</strain>
    </source>
</reference>
<comment type="caution">
    <text evidence="15">The sequence shown here is derived from an EMBL/GenBank/DDBJ whole genome shotgun (WGS) entry which is preliminary data.</text>
</comment>
<name>A0ABT2PWF1_9MOLU</name>
<keyword evidence="3" id="KW-0812">Transmembrane</keyword>
<evidence type="ECO:0000313" key="15">
    <source>
        <dbReference type="EMBL" id="MCU0105252.1"/>
    </source>
</evidence>
<evidence type="ECO:0000256" key="9">
    <source>
        <dbReference type="ARBA" id="ARBA00023295"/>
    </source>
</evidence>
<keyword evidence="16" id="KW-1185">Reference proteome</keyword>
<dbReference type="PANTHER" id="PTHR31297">
    <property type="entry name" value="GLUCAN ENDO-1,6-BETA-GLUCOSIDASE B"/>
    <property type="match status" value="1"/>
</dbReference>
<dbReference type="InterPro" id="IPR001547">
    <property type="entry name" value="Glyco_hydro_5"/>
</dbReference>
<evidence type="ECO:0000256" key="11">
    <source>
        <dbReference type="ARBA" id="ARBA00037126"/>
    </source>
</evidence>
<keyword evidence="4 13" id="KW-0378">Hydrolase</keyword>
<gene>
    <name evidence="15" type="ORF">N7603_06235</name>
</gene>
<keyword evidence="2" id="KW-1003">Cell membrane</keyword>
<evidence type="ECO:0000256" key="13">
    <source>
        <dbReference type="RuleBase" id="RU361153"/>
    </source>
</evidence>
<evidence type="ECO:0000256" key="3">
    <source>
        <dbReference type="ARBA" id="ARBA00022692"/>
    </source>
</evidence>
<organism evidence="15 16">
    <name type="scientific">Paracholeplasma vituli</name>
    <dbReference type="NCBI Taxonomy" id="69473"/>
    <lineage>
        <taxon>Bacteria</taxon>
        <taxon>Bacillati</taxon>
        <taxon>Mycoplasmatota</taxon>
        <taxon>Mollicutes</taxon>
        <taxon>Acholeplasmatales</taxon>
        <taxon>Acholeplasmataceae</taxon>
        <taxon>Paracholeplasma</taxon>
    </lineage>
</organism>
<proteinExistence type="inferred from homology"/>
<evidence type="ECO:0000313" key="16">
    <source>
        <dbReference type="Proteomes" id="UP001209076"/>
    </source>
</evidence>
<evidence type="ECO:0000256" key="10">
    <source>
        <dbReference type="ARBA" id="ARBA00023316"/>
    </source>
</evidence>
<evidence type="ECO:0000256" key="1">
    <source>
        <dbReference type="ARBA" id="ARBA00004401"/>
    </source>
</evidence>
<evidence type="ECO:0000259" key="14">
    <source>
        <dbReference type="Pfam" id="PF00150"/>
    </source>
</evidence>
<dbReference type="RefSeq" id="WP_262096544.1">
    <property type="nucleotide sequence ID" value="NZ_JAOEGN010000011.1"/>
</dbReference>
<feature type="domain" description="Glycoside hydrolase family 5" evidence="14">
    <location>
        <begin position="48"/>
        <end position="272"/>
    </location>
</feature>
<dbReference type="EMBL" id="JAOEGN010000011">
    <property type="protein sequence ID" value="MCU0105252.1"/>
    <property type="molecule type" value="Genomic_DNA"/>
</dbReference>
<comment type="similarity">
    <text evidence="13">Belongs to the glycosyl hydrolase 5 (cellulase A) family.</text>
</comment>
<protein>
    <recommendedName>
        <fullName evidence="12">Exo-1,3-beta-glucanase D</fullName>
    </recommendedName>
</protein>
<keyword evidence="10" id="KW-0961">Cell wall biogenesis/degradation</keyword>
<dbReference type="SUPFAM" id="SSF51445">
    <property type="entry name" value="(Trans)glycosidases"/>
    <property type="match status" value="1"/>
</dbReference>
<dbReference type="InterPro" id="IPR050386">
    <property type="entry name" value="Glycosyl_hydrolase_5"/>
</dbReference>
<keyword evidence="6" id="KW-1133">Transmembrane helix</keyword>
<evidence type="ECO:0000256" key="7">
    <source>
        <dbReference type="ARBA" id="ARBA00023136"/>
    </source>
</evidence>
<keyword evidence="9 13" id="KW-0326">Glycosidase</keyword>
<keyword evidence="7" id="KW-0472">Membrane</keyword>
<dbReference type="Proteomes" id="UP001209076">
    <property type="component" value="Unassembled WGS sequence"/>
</dbReference>
<evidence type="ECO:0000256" key="6">
    <source>
        <dbReference type="ARBA" id="ARBA00022989"/>
    </source>
</evidence>
<keyword evidence="5" id="KW-0735">Signal-anchor</keyword>
<dbReference type="Pfam" id="PF00150">
    <property type="entry name" value="Cellulase"/>
    <property type="match status" value="1"/>
</dbReference>
<dbReference type="PANTHER" id="PTHR31297:SF34">
    <property type="entry name" value="GLUCAN 1,3-BETA-GLUCOSIDASE 2"/>
    <property type="match status" value="1"/>
</dbReference>
<dbReference type="Gene3D" id="3.20.20.80">
    <property type="entry name" value="Glycosidases"/>
    <property type="match status" value="1"/>
</dbReference>
<comment type="function">
    <text evidence="11">Glucosidase involved in the degradation of cellulosic biomass. Active on lichenan.</text>
</comment>
<evidence type="ECO:0000256" key="2">
    <source>
        <dbReference type="ARBA" id="ARBA00022475"/>
    </source>
</evidence>
<evidence type="ECO:0000256" key="5">
    <source>
        <dbReference type="ARBA" id="ARBA00022968"/>
    </source>
</evidence>
<comment type="subcellular location">
    <subcellularLocation>
        <location evidence="1">Cell membrane</location>
        <topology evidence="1">Single-pass type II membrane protein</topology>
    </subcellularLocation>
</comment>
<evidence type="ECO:0000256" key="4">
    <source>
        <dbReference type="ARBA" id="ARBA00022801"/>
    </source>
</evidence>
<evidence type="ECO:0000256" key="12">
    <source>
        <dbReference type="ARBA" id="ARBA00041260"/>
    </source>
</evidence>
<keyword evidence="8" id="KW-0325">Glycoprotein</keyword>
<dbReference type="InterPro" id="IPR017853">
    <property type="entry name" value="GH"/>
</dbReference>
<accession>A0ABT2PWF1</accession>